<dbReference type="SUPFAM" id="SSF46785">
    <property type="entry name" value="Winged helix' DNA-binding domain"/>
    <property type="match status" value="1"/>
</dbReference>
<evidence type="ECO:0000259" key="5">
    <source>
        <dbReference type="PROSITE" id="PS50931"/>
    </source>
</evidence>
<comment type="similarity">
    <text evidence="1">Belongs to the LysR transcriptional regulatory family.</text>
</comment>
<reference evidence="7" key="1">
    <citation type="journal article" date="2019" name="Int. J. Syst. Evol. Microbiol.">
        <title>The Global Catalogue of Microorganisms (GCM) 10K type strain sequencing project: providing services to taxonomists for standard genome sequencing and annotation.</title>
        <authorList>
            <consortium name="The Broad Institute Genomics Platform"/>
            <consortium name="The Broad Institute Genome Sequencing Center for Infectious Disease"/>
            <person name="Wu L."/>
            <person name="Ma J."/>
        </authorList>
    </citation>
    <scope>NUCLEOTIDE SEQUENCE [LARGE SCALE GENOMIC DNA]</scope>
    <source>
        <strain evidence="7">KCTC 52274</strain>
    </source>
</reference>
<evidence type="ECO:0000313" key="6">
    <source>
        <dbReference type="EMBL" id="MFD2561799.1"/>
    </source>
</evidence>
<dbReference type="RefSeq" id="WP_378289833.1">
    <property type="nucleotide sequence ID" value="NZ_JBHULE010000004.1"/>
</dbReference>
<dbReference type="Pfam" id="PF00126">
    <property type="entry name" value="HTH_1"/>
    <property type="match status" value="1"/>
</dbReference>
<dbReference type="PANTHER" id="PTHR30419">
    <property type="entry name" value="HTH-TYPE TRANSCRIPTIONAL REGULATOR YBHD"/>
    <property type="match status" value="1"/>
</dbReference>
<dbReference type="EMBL" id="JBHULE010000004">
    <property type="protein sequence ID" value="MFD2561799.1"/>
    <property type="molecule type" value="Genomic_DNA"/>
</dbReference>
<accession>A0ABW5LCE2</accession>
<gene>
    <name evidence="6" type="ORF">ACFSR1_03890</name>
</gene>
<dbReference type="InterPro" id="IPR000847">
    <property type="entry name" value="LysR_HTH_N"/>
</dbReference>
<dbReference type="Gene3D" id="3.40.190.290">
    <property type="match status" value="1"/>
</dbReference>
<dbReference type="InterPro" id="IPR050950">
    <property type="entry name" value="HTH-type_LysR_regulators"/>
</dbReference>
<sequence>MEIKYFRLIKTIAEEGNIVNSSEKLFLTQSALSHQLRVIEERLGFKIFNRSRNKWKLSEEGEELYKLSIEILKSIESSFNTIKQLKEVEKGTIKLSTECSTFYQGIPKFIQKMGLLYPEIDIELTDATHQSFTKLLSKDIDIAIVTSPSNSKELLSIKFYEDDVMALMSKEHRLASKNFIEASDFLDEHLIIQSFPLSTVSVYKHFLEPNSIDPIKITAGIHTEICLEMIEANMGIMCLPKWVLTPFKIPENVIFKQIGANSLKREHYLVLRKTDQNKKYINDFITNFTEDFSLD</sequence>
<dbReference type="Gene3D" id="1.10.10.10">
    <property type="entry name" value="Winged helix-like DNA-binding domain superfamily/Winged helix DNA-binding domain"/>
    <property type="match status" value="1"/>
</dbReference>
<dbReference type="PROSITE" id="PS50931">
    <property type="entry name" value="HTH_LYSR"/>
    <property type="match status" value="1"/>
</dbReference>
<keyword evidence="4" id="KW-0804">Transcription</keyword>
<dbReference type="Pfam" id="PF03466">
    <property type="entry name" value="LysR_substrate"/>
    <property type="match status" value="1"/>
</dbReference>
<keyword evidence="7" id="KW-1185">Reference proteome</keyword>
<evidence type="ECO:0000256" key="1">
    <source>
        <dbReference type="ARBA" id="ARBA00009437"/>
    </source>
</evidence>
<evidence type="ECO:0000256" key="4">
    <source>
        <dbReference type="ARBA" id="ARBA00023163"/>
    </source>
</evidence>
<keyword evidence="2" id="KW-0805">Transcription regulation</keyword>
<evidence type="ECO:0000256" key="2">
    <source>
        <dbReference type="ARBA" id="ARBA00023015"/>
    </source>
</evidence>
<evidence type="ECO:0000256" key="3">
    <source>
        <dbReference type="ARBA" id="ARBA00023125"/>
    </source>
</evidence>
<dbReference type="SUPFAM" id="SSF53850">
    <property type="entry name" value="Periplasmic binding protein-like II"/>
    <property type="match status" value="1"/>
</dbReference>
<protein>
    <submittedName>
        <fullName evidence="6">LysR family transcriptional regulator</fullName>
    </submittedName>
</protein>
<comment type="caution">
    <text evidence="6">The sequence shown here is derived from an EMBL/GenBank/DDBJ whole genome shotgun (WGS) entry which is preliminary data.</text>
</comment>
<dbReference type="PANTHER" id="PTHR30419:SF28">
    <property type="entry name" value="HTH-TYPE TRANSCRIPTIONAL REGULATOR BSDA"/>
    <property type="match status" value="1"/>
</dbReference>
<dbReference type="InterPro" id="IPR036390">
    <property type="entry name" value="WH_DNA-bd_sf"/>
</dbReference>
<organism evidence="6 7">
    <name type="scientific">Aquimarina rubra</name>
    <dbReference type="NCBI Taxonomy" id="1920033"/>
    <lineage>
        <taxon>Bacteria</taxon>
        <taxon>Pseudomonadati</taxon>
        <taxon>Bacteroidota</taxon>
        <taxon>Flavobacteriia</taxon>
        <taxon>Flavobacteriales</taxon>
        <taxon>Flavobacteriaceae</taxon>
        <taxon>Aquimarina</taxon>
    </lineage>
</organism>
<feature type="domain" description="HTH lysR-type" evidence="5">
    <location>
        <begin position="1"/>
        <end position="58"/>
    </location>
</feature>
<evidence type="ECO:0000313" key="7">
    <source>
        <dbReference type="Proteomes" id="UP001597319"/>
    </source>
</evidence>
<proteinExistence type="inferred from homology"/>
<dbReference type="InterPro" id="IPR036388">
    <property type="entry name" value="WH-like_DNA-bd_sf"/>
</dbReference>
<dbReference type="InterPro" id="IPR005119">
    <property type="entry name" value="LysR_subst-bd"/>
</dbReference>
<name>A0ABW5LCE2_9FLAO</name>
<keyword evidence="3" id="KW-0238">DNA-binding</keyword>
<dbReference type="Proteomes" id="UP001597319">
    <property type="component" value="Unassembled WGS sequence"/>
</dbReference>